<dbReference type="EMBL" id="ASPP01033114">
    <property type="protein sequence ID" value="ETO03504.1"/>
    <property type="molecule type" value="Genomic_DNA"/>
</dbReference>
<protein>
    <submittedName>
        <fullName evidence="2">Uncharacterized protein</fullName>
    </submittedName>
</protein>
<evidence type="ECO:0000256" key="1">
    <source>
        <dbReference type="SAM" id="MobiDB-lite"/>
    </source>
</evidence>
<evidence type="ECO:0000313" key="3">
    <source>
        <dbReference type="Proteomes" id="UP000023152"/>
    </source>
</evidence>
<feature type="non-terminal residue" evidence="2">
    <location>
        <position position="1"/>
    </location>
</feature>
<feature type="region of interest" description="Disordered" evidence="1">
    <location>
        <begin position="46"/>
        <end position="65"/>
    </location>
</feature>
<proteinExistence type="predicted"/>
<name>X6LPG7_RETFI</name>
<evidence type="ECO:0000313" key="2">
    <source>
        <dbReference type="EMBL" id="ETO03504.1"/>
    </source>
</evidence>
<accession>X6LPG7</accession>
<dbReference type="AlphaFoldDB" id="X6LPG7"/>
<sequence length="368" mass="42371">IIKLIKKNITIILIINNFMIDLSIFTKIWIEIDCYVYRRVKKKNEKQNEPVSIEKASSEPDPKKLEHQEDFSWKMDDLFSHLVPFDNNHSHSHSDLKGVKDKEHPTEQHAQVANDNDALVAMMTLHSNDNNHDDNVTAVASSSSLPLLSSNVPLQAQHNEDNQRIDENSQVNLLDDFWCNTADTNKHNNNNNNLKKEPFDFFFNYVKNSTTPTVPIPTPTPTPTTATTMATTDQIFQTLKELTIQLIKSQCVLHKHGIIICYVILWGHCVVKLIYNNKDINQITLLCFGGHYKHTLLMKYISVWDNVSKANHQNELIPLTDNNNSIINIEKDYNNYHVMLAVLGGVNNNLLFINYYPHYISVFNLNKY</sequence>
<feature type="compositionally biased region" description="Basic and acidic residues" evidence="1">
    <location>
        <begin position="56"/>
        <end position="65"/>
    </location>
</feature>
<organism evidence="2 3">
    <name type="scientific">Reticulomyxa filosa</name>
    <dbReference type="NCBI Taxonomy" id="46433"/>
    <lineage>
        <taxon>Eukaryota</taxon>
        <taxon>Sar</taxon>
        <taxon>Rhizaria</taxon>
        <taxon>Retaria</taxon>
        <taxon>Foraminifera</taxon>
        <taxon>Monothalamids</taxon>
        <taxon>Reticulomyxidae</taxon>
        <taxon>Reticulomyxa</taxon>
    </lineage>
</organism>
<reference evidence="2 3" key="1">
    <citation type="journal article" date="2013" name="Curr. Biol.">
        <title>The Genome of the Foraminiferan Reticulomyxa filosa.</title>
        <authorList>
            <person name="Glockner G."/>
            <person name="Hulsmann N."/>
            <person name="Schleicher M."/>
            <person name="Noegel A.A."/>
            <person name="Eichinger L."/>
            <person name="Gallinger C."/>
            <person name="Pawlowski J."/>
            <person name="Sierra R."/>
            <person name="Euteneuer U."/>
            <person name="Pillet L."/>
            <person name="Moustafa A."/>
            <person name="Platzer M."/>
            <person name="Groth M."/>
            <person name="Szafranski K."/>
            <person name="Schliwa M."/>
        </authorList>
    </citation>
    <scope>NUCLEOTIDE SEQUENCE [LARGE SCALE GENOMIC DNA]</scope>
</reference>
<comment type="caution">
    <text evidence="2">The sequence shown here is derived from an EMBL/GenBank/DDBJ whole genome shotgun (WGS) entry which is preliminary data.</text>
</comment>
<gene>
    <name evidence="2" type="ORF">RFI_33901</name>
</gene>
<dbReference type="Proteomes" id="UP000023152">
    <property type="component" value="Unassembled WGS sequence"/>
</dbReference>
<keyword evidence="3" id="KW-1185">Reference proteome</keyword>